<name>A0A2S8F8L0_9BACT</name>
<sequence>MLFRIHAVEISRAAGTTAFLFQNMNINYRRPNATVTKELLYRADALARLDQMGCERRTTAEIAFVWVDSSN</sequence>
<organism evidence="1 2">
    <name type="scientific">Blastopirellula marina</name>
    <dbReference type="NCBI Taxonomy" id="124"/>
    <lineage>
        <taxon>Bacteria</taxon>
        <taxon>Pseudomonadati</taxon>
        <taxon>Planctomycetota</taxon>
        <taxon>Planctomycetia</taxon>
        <taxon>Pirellulales</taxon>
        <taxon>Pirellulaceae</taxon>
        <taxon>Blastopirellula</taxon>
    </lineage>
</organism>
<evidence type="ECO:0000313" key="2">
    <source>
        <dbReference type="Proteomes" id="UP000238322"/>
    </source>
</evidence>
<dbReference type="AlphaFoldDB" id="A0A2S8F8L0"/>
<gene>
    <name evidence="1" type="ORF">C5Y83_28180</name>
</gene>
<proteinExistence type="predicted"/>
<accession>A0A2S8F8L0</accession>
<comment type="caution">
    <text evidence="1">The sequence shown here is derived from an EMBL/GenBank/DDBJ whole genome shotgun (WGS) entry which is preliminary data.</text>
</comment>
<reference evidence="1 2" key="1">
    <citation type="submission" date="2018-02" db="EMBL/GenBank/DDBJ databases">
        <title>Comparative genomes isolates from brazilian mangrove.</title>
        <authorList>
            <person name="Araujo J.E."/>
            <person name="Taketani R.G."/>
            <person name="Silva M.C.P."/>
            <person name="Loureco M.V."/>
            <person name="Andreote F.D."/>
        </authorList>
    </citation>
    <scope>NUCLEOTIDE SEQUENCE [LARGE SCALE GENOMIC DNA]</scope>
    <source>
        <strain evidence="1 2">Hex-1 MGV</strain>
    </source>
</reference>
<dbReference type="Proteomes" id="UP000238322">
    <property type="component" value="Unassembled WGS sequence"/>
</dbReference>
<protein>
    <submittedName>
        <fullName evidence="1">Uncharacterized protein</fullName>
    </submittedName>
</protein>
<evidence type="ECO:0000313" key="1">
    <source>
        <dbReference type="EMBL" id="PQO28491.1"/>
    </source>
</evidence>
<dbReference type="EMBL" id="PUHY01000016">
    <property type="protein sequence ID" value="PQO28491.1"/>
    <property type="molecule type" value="Genomic_DNA"/>
</dbReference>